<dbReference type="SMART" id="SM00906">
    <property type="entry name" value="Fungal_trans"/>
    <property type="match status" value="1"/>
</dbReference>
<keyword evidence="6" id="KW-1185">Reference proteome</keyword>
<evidence type="ECO:0000256" key="3">
    <source>
        <dbReference type="SAM" id="MobiDB-lite"/>
    </source>
</evidence>
<sequence length="811" mass="90961">MSFVDHHPQPIQQPAEPPKKRTRRRLRKCDRQQPCGLCKTRGVEHLCRWETEPYARPPPARPPGRAGTRKDRQPPNVVTDWQQIPGGDASMPYAIHNSPSSQALLPWKGGISSPSSPSQASLASSISRTSLSPIHHPHEGLKEAALALARPSIGRRLSCLHTSRGKSSSDQRNNICKFKPYLKLSGSGSAARVFDIPLSAFSQSSFTVVRSSEAFIPRLPDKEHCEALLQGFHEHVNWCIGIPYHVLFQSHEAMWAQLRADPACLRRFNPNWIALLFAIFAFSPSCATEEESRNYFTQALTARKLDEDRYSSLDSPTPTPDFRGAVYTCLATAFLARYLQDRGRVAEAWRVVGSGLRDAQNAGLHRFLAPGKAKNLANDERTFMLVAWHLCVEFDRYLSLFLGRPTVLRSRDCNVQKPEVSSTVLALDGSTNTALLFQYYFISMTTTVSEAKERFLSDVPDPEDGHAYFDAKMGEWLASLPPYYKLDQPPDVSFNSIYPKLYLQRMTINSYYSCSCLLYHRALAYTKPSQNASSNGFSAAAQSQHAWDQSQLAYYAIRVLHAQTDQVVHQFWERQVPFDISMYMFEAAVTLGVTILRYAHHPRAEEWQRELVRTIQLLETLRERDYGKIVVQAIQVLRVLQDLCEEARIAKGKHRASEFANLDPAAAQEEAKVFFQMEGFSEHDEGINSSFHQHQQHHQQHHHPSTTASNLFGNMWVPQSMPDLDTCVMGGGSAGIPSSIPPNTPISAGPSEMYHHAGGYHASFASPIDSPTLSFDGHSHAGYPMWSTSDGFIMPNPSFSPESINLNAQYV</sequence>
<proteinExistence type="predicted"/>
<evidence type="ECO:0000256" key="2">
    <source>
        <dbReference type="ARBA" id="ARBA00023242"/>
    </source>
</evidence>
<dbReference type="InterPro" id="IPR050613">
    <property type="entry name" value="Sec_Metabolite_Reg"/>
</dbReference>
<organism evidence="5 6">
    <name type="scientific">Sanghuangporus baumii</name>
    <name type="common">Phellinus baumii</name>
    <dbReference type="NCBI Taxonomy" id="108892"/>
    <lineage>
        <taxon>Eukaryota</taxon>
        <taxon>Fungi</taxon>
        <taxon>Dikarya</taxon>
        <taxon>Basidiomycota</taxon>
        <taxon>Agaricomycotina</taxon>
        <taxon>Agaricomycetes</taxon>
        <taxon>Hymenochaetales</taxon>
        <taxon>Hymenochaetaceae</taxon>
        <taxon>Sanghuangporus</taxon>
    </lineage>
</organism>
<feature type="region of interest" description="Disordered" evidence="3">
    <location>
        <begin position="53"/>
        <end position="136"/>
    </location>
</feature>
<dbReference type="PANTHER" id="PTHR31001">
    <property type="entry name" value="UNCHARACTERIZED TRANSCRIPTIONAL REGULATORY PROTEIN"/>
    <property type="match status" value="1"/>
</dbReference>
<dbReference type="GO" id="GO:0003677">
    <property type="term" value="F:DNA binding"/>
    <property type="evidence" value="ECO:0007669"/>
    <property type="project" value="InterPro"/>
</dbReference>
<dbReference type="GO" id="GO:0005634">
    <property type="term" value="C:nucleus"/>
    <property type="evidence" value="ECO:0007669"/>
    <property type="project" value="UniProtKB-SubCell"/>
</dbReference>
<evidence type="ECO:0000256" key="1">
    <source>
        <dbReference type="ARBA" id="ARBA00004123"/>
    </source>
</evidence>
<feature type="compositionally biased region" description="Low complexity" evidence="3">
    <location>
        <begin position="111"/>
        <end position="134"/>
    </location>
</feature>
<evidence type="ECO:0000313" key="5">
    <source>
        <dbReference type="EMBL" id="OCB91261.1"/>
    </source>
</evidence>
<protein>
    <recommendedName>
        <fullName evidence="4">Xylanolytic transcriptional activator regulatory domain-containing protein</fullName>
    </recommendedName>
</protein>
<dbReference type="Proteomes" id="UP000757232">
    <property type="component" value="Unassembled WGS sequence"/>
</dbReference>
<evidence type="ECO:0000313" key="6">
    <source>
        <dbReference type="Proteomes" id="UP000757232"/>
    </source>
</evidence>
<dbReference type="PANTHER" id="PTHR31001:SF87">
    <property type="entry name" value="COL-21"/>
    <property type="match status" value="1"/>
</dbReference>
<gene>
    <name evidence="5" type="ORF">A7U60_g1486</name>
</gene>
<evidence type="ECO:0000259" key="4">
    <source>
        <dbReference type="SMART" id="SM00906"/>
    </source>
</evidence>
<feature type="region of interest" description="Disordered" evidence="3">
    <location>
        <begin position="1"/>
        <end position="34"/>
    </location>
</feature>
<name>A0A9Q5NBM0_SANBA</name>
<comment type="caution">
    <text evidence="5">The sequence shown here is derived from an EMBL/GenBank/DDBJ whole genome shotgun (WGS) entry which is preliminary data.</text>
</comment>
<dbReference type="GO" id="GO:0008270">
    <property type="term" value="F:zinc ion binding"/>
    <property type="evidence" value="ECO:0007669"/>
    <property type="project" value="InterPro"/>
</dbReference>
<dbReference type="CDD" id="cd12148">
    <property type="entry name" value="fungal_TF_MHR"/>
    <property type="match status" value="1"/>
</dbReference>
<feature type="domain" description="Xylanolytic transcriptional activator regulatory" evidence="4">
    <location>
        <begin position="348"/>
        <end position="424"/>
    </location>
</feature>
<reference evidence="5" key="1">
    <citation type="submission" date="2016-06" db="EMBL/GenBank/DDBJ databases">
        <title>Draft Genome sequence of the fungus Inonotus baumii.</title>
        <authorList>
            <person name="Zhu H."/>
            <person name="Lin W."/>
        </authorList>
    </citation>
    <scope>NUCLEOTIDE SEQUENCE</scope>
    <source>
        <strain evidence="5">821</strain>
    </source>
</reference>
<dbReference type="InterPro" id="IPR007219">
    <property type="entry name" value="XnlR_reg_dom"/>
</dbReference>
<dbReference type="GO" id="GO:0006351">
    <property type="term" value="P:DNA-templated transcription"/>
    <property type="evidence" value="ECO:0007669"/>
    <property type="project" value="InterPro"/>
</dbReference>
<dbReference type="OrthoDB" id="3364175at2759"/>
<comment type="subcellular location">
    <subcellularLocation>
        <location evidence="1">Nucleus</location>
    </subcellularLocation>
</comment>
<dbReference type="AlphaFoldDB" id="A0A9Q5NBM0"/>
<accession>A0A9Q5NBM0</accession>
<keyword evidence="2" id="KW-0539">Nucleus</keyword>
<dbReference type="EMBL" id="LNZH02000097">
    <property type="protein sequence ID" value="OCB91261.1"/>
    <property type="molecule type" value="Genomic_DNA"/>
</dbReference>